<keyword evidence="15" id="KW-1185">Reference proteome</keyword>
<dbReference type="InterPro" id="IPR011009">
    <property type="entry name" value="Kinase-like_dom_sf"/>
</dbReference>
<dbReference type="InterPro" id="IPR050236">
    <property type="entry name" value="Ser_Thr_kinase_AGC"/>
</dbReference>
<dbReference type="EC" id="2.7.11.1" evidence="2"/>
<feature type="domain" description="Protein kinase" evidence="12">
    <location>
        <begin position="213"/>
        <end position="483"/>
    </location>
</feature>
<comment type="catalytic activity">
    <reaction evidence="8">
        <text>L-threonyl-[protein] + ATP = O-phospho-L-threonyl-[protein] + ADP + H(+)</text>
        <dbReference type="Rhea" id="RHEA:46608"/>
        <dbReference type="Rhea" id="RHEA-COMP:11060"/>
        <dbReference type="Rhea" id="RHEA-COMP:11605"/>
        <dbReference type="ChEBI" id="CHEBI:15378"/>
        <dbReference type="ChEBI" id="CHEBI:30013"/>
        <dbReference type="ChEBI" id="CHEBI:30616"/>
        <dbReference type="ChEBI" id="CHEBI:61977"/>
        <dbReference type="ChEBI" id="CHEBI:456216"/>
        <dbReference type="EC" id="2.7.11.1"/>
    </reaction>
</comment>
<accession>A0AAN7CBW3</accession>
<feature type="compositionally biased region" description="Low complexity" evidence="11">
    <location>
        <begin position="623"/>
        <end position="637"/>
    </location>
</feature>
<dbReference type="InterPro" id="IPR019835">
    <property type="entry name" value="SWIB_domain"/>
</dbReference>
<dbReference type="SUPFAM" id="SSF47592">
    <property type="entry name" value="SWIB/MDM2 domain"/>
    <property type="match status" value="1"/>
</dbReference>
<dbReference type="CDD" id="cd05581">
    <property type="entry name" value="STKc_PDK1"/>
    <property type="match status" value="1"/>
</dbReference>
<reference evidence="14" key="2">
    <citation type="submission" date="2023-05" db="EMBL/GenBank/DDBJ databases">
        <authorList>
            <consortium name="Lawrence Berkeley National Laboratory"/>
            <person name="Steindorff A."/>
            <person name="Hensen N."/>
            <person name="Bonometti L."/>
            <person name="Westerberg I."/>
            <person name="Brannstrom I.O."/>
            <person name="Guillou S."/>
            <person name="Cros-Aarteil S."/>
            <person name="Calhoun S."/>
            <person name="Haridas S."/>
            <person name="Kuo A."/>
            <person name="Mondo S."/>
            <person name="Pangilinan J."/>
            <person name="Riley R."/>
            <person name="Labutti K."/>
            <person name="Andreopoulos B."/>
            <person name="Lipzen A."/>
            <person name="Chen C."/>
            <person name="Yanf M."/>
            <person name="Daum C."/>
            <person name="Ng V."/>
            <person name="Clum A."/>
            <person name="Ohm R."/>
            <person name="Martin F."/>
            <person name="Silar P."/>
            <person name="Natvig D."/>
            <person name="Lalanne C."/>
            <person name="Gautier V."/>
            <person name="Ament-Velasquez S.L."/>
            <person name="Kruys A."/>
            <person name="Hutchinson M.I."/>
            <person name="Powell A.J."/>
            <person name="Barry K."/>
            <person name="Miller A.N."/>
            <person name="Grigoriev I.V."/>
            <person name="Debuchy R."/>
            <person name="Gladieux P."/>
            <person name="Thoren M.H."/>
            <person name="Johannesson H."/>
        </authorList>
    </citation>
    <scope>NUCLEOTIDE SEQUENCE</scope>
    <source>
        <strain evidence="14">CBS 532.94</strain>
    </source>
</reference>
<protein>
    <recommendedName>
        <fullName evidence="2">non-specific serine/threonine protein kinase</fullName>
        <ecNumber evidence="2">2.7.11.1</ecNumber>
    </recommendedName>
</protein>
<dbReference type="GO" id="GO:0004674">
    <property type="term" value="F:protein serine/threonine kinase activity"/>
    <property type="evidence" value="ECO:0007669"/>
    <property type="project" value="UniProtKB-KW"/>
</dbReference>
<dbReference type="Pfam" id="PF00069">
    <property type="entry name" value="Pkinase"/>
    <property type="match status" value="1"/>
</dbReference>
<dbReference type="InterPro" id="IPR000719">
    <property type="entry name" value="Prot_kinase_dom"/>
</dbReference>
<keyword evidence="7 10" id="KW-0067">ATP-binding</keyword>
<feature type="region of interest" description="Disordered" evidence="11">
    <location>
        <begin position="1"/>
        <end position="175"/>
    </location>
</feature>
<dbReference type="Pfam" id="PF02201">
    <property type="entry name" value="SWIB"/>
    <property type="match status" value="1"/>
</dbReference>
<dbReference type="Gene3D" id="3.30.200.20">
    <property type="entry name" value="Phosphorylase Kinase, domain 1"/>
    <property type="match status" value="1"/>
</dbReference>
<feature type="compositionally biased region" description="Polar residues" evidence="11">
    <location>
        <begin position="653"/>
        <end position="665"/>
    </location>
</feature>
<dbReference type="PROSITE" id="PS00107">
    <property type="entry name" value="PROTEIN_KINASE_ATP"/>
    <property type="match status" value="1"/>
</dbReference>
<dbReference type="SUPFAM" id="SSF56112">
    <property type="entry name" value="Protein kinase-like (PK-like)"/>
    <property type="match status" value="1"/>
</dbReference>
<evidence type="ECO:0000313" key="15">
    <source>
        <dbReference type="Proteomes" id="UP001303760"/>
    </source>
</evidence>
<dbReference type="InterPro" id="IPR003121">
    <property type="entry name" value="SWIB_MDM2_domain"/>
</dbReference>
<comment type="similarity">
    <text evidence="1">Belongs to the protein kinase superfamily. AGC Ser/Thr protein kinase family. PDPK1 subfamily.</text>
</comment>
<feature type="region of interest" description="Disordered" evidence="11">
    <location>
        <begin position="861"/>
        <end position="897"/>
    </location>
</feature>
<evidence type="ECO:0000256" key="3">
    <source>
        <dbReference type="ARBA" id="ARBA00022527"/>
    </source>
</evidence>
<evidence type="ECO:0000256" key="6">
    <source>
        <dbReference type="ARBA" id="ARBA00022777"/>
    </source>
</evidence>
<keyword evidence="3" id="KW-0723">Serine/threonine-protein kinase</keyword>
<dbReference type="InterPro" id="IPR008271">
    <property type="entry name" value="Ser/Thr_kinase_AS"/>
</dbReference>
<proteinExistence type="inferred from homology"/>
<dbReference type="InterPro" id="IPR036885">
    <property type="entry name" value="SWIB_MDM2_dom_sf"/>
</dbReference>
<feature type="domain" description="DM2" evidence="13">
    <location>
        <begin position="970"/>
        <end position="1049"/>
    </location>
</feature>
<dbReference type="PROSITE" id="PS00108">
    <property type="entry name" value="PROTEIN_KINASE_ST"/>
    <property type="match status" value="1"/>
</dbReference>
<gene>
    <name evidence="14" type="ORF">C8A03DRAFT_43156</name>
</gene>
<dbReference type="PROSITE" id="PS51925">
    <property type="entry name" value="SWIB_MDM2"/>
    <property type="match status" value="1"/>
</dbReference>
<evidence type="ECO:0000256" key="10">
    <source>
        <dbReference type="PROSITE-ProRule" id="PRU10141"/>
    </source>
</evidence>
<dbReference type="FunFam" id="3.30.200.20:FF:000128">
    <property type="entry name" value="Serine/threonine-protein kinase ksg1"/>
    <property type="match status" value="1"/>
</dbReference>
<evidence type="ECO:0000259" key="12">
    <source>
        <dbReference type="PROSITE" id="PS50011"/>
    </source>
</evidence>
<keyword evidence="5 10" id="KW-0547">Nucleotide-binding</keyword>
<dbReference type="GO" id="GO:0035556">
    <property type="term" value="P:intracellular signal transduction"/>
    <property type="evidence" value="ECO:0007669"/>
    <property type="project" value="TreeGrafter"/>
</dbReference>
<dbReference type="CDD" id="cd10568">
    <property type="entry name" value="SWIB_like"/>
    <property type="match status" value="1"/>
</dbReference>
<dbReference type="Gene3D" id="1.10.245.10">
    <property type="entry name" value="SWIB/MDM2 domain"/>
    <property type="match status" value="1"/>
</dbReference>
<evidence type="ECO:0000256" key="7">
    <source>
        <dbReference type="ARBA" id="ARBA00022840"/>
    </source>
</evidence>
<dbReference type="FunFam" id="1.10.510.10:FF:000163">
    <property type="entry name" value="3-phosphoinositide-dependent protein kinase 1"/>
    <property type="match status" value="1"/>
</dbReference>
<evidence type="ECO:0000259" key="13">
    <source>
        <dbReference type="PROSITE" id="PS51925"/>
    </source>
</evidence>
<dbReference type="InterPro" id="IPR039046">
    <property type="entry name" value="PDPK1"/>
</dbReference>
<evidence type="ECO:0000313" key="14">
    <source>
        <dbReference type="EMBL" id="KAK4239196.1"/>
    </source>
</evidence>
<dbReference type="GO" id="GO:0005524">
    <property type="term" value="F:ATP binding"/>
    <property type="evidence" value="ECO:0007669"/>
    <property type="project" value="UniProtKB-UniRule"/>
</dbReference>
<dbReference type="PROSITE" id="PS50011">
    <property type="entry name" value="PROTEIN_KINASE_DOM"/>
    <property type="match status" value="1"/>
</dbReference>
<evidence type="ECO:0000256" key="1">
    <source>
        <dbReference type="ARBA" id="ARBA00010006"/>
    </source>
</evidence>
<comment type="caution">
    <text evidence="14">The sequence shown here is derived from an EMBL/GenBank/DDBJ whole genome shotgun (WGS) entry which is preliminary data.</text>
</comment>
<dbReference type="PANTHER" id="PTHR24356">
    <property type="entry name" value="SERINE/THREONINE-PROTEIN KINASE"/>
    <property type="match status" value="1"/>
</dbReference>
<evidence type="ECO:0000256" key="8">
    <source>
        <dbReference type="ARBA" id="ARBA00047899"/>
    </source>
</evidence>
<organism evidence="14 15">
    <name type="scientific">Achaetomium macrosporum</name>
    <dbReference type="NCBI Taxonomy" id="79813"/>
    <lineage>
        <taxon>Eukaryota</taxon>
        <taxon>Fungi</taxon>
        <taxon>Dikarya</taxon>
        <taxon>Ascomycota</taxon>
        <taxon>Pezizomycotina</taxon>
        <taxon>Sordariomycetes</taxon>
        <taxon>Sordariomycetidae</taxon>
        <taxon>Sordariales</taxon>
        <taxon>Chaetomiaceae</taxon>
        <taxon>Achaetomium</taxon>
    </lineage>
</organism>
<keyword evidence="4" id="KW-0808">Transferase</keyword>
<keyword evidence="6 14" id="KW-0418">Kinase</keyword>
<dbReference type="InterPro" id="IPR017441">
    <property type="entry name" value="Protein_kinase_ATP_BS"/>
</dbReference>
<feature type="compositionally biased region" description="Basic residues" evidence="11">
    <location>
        <begin position="669"/>
        <end position="678"/>
    </location>
</feature>
<dbReference type="EMBL" id="MU860070">
    <property type="protein sequence ID" value="KAK4239196.1"/>
    <property type="molecule type" value="Genomic_DNA"/>
</dbReference>
<feature type="region of interest" description="Disordered" evidence="11">
    <location>
        <begin position="623"/>
        <end position="763"/>
    </location>
</feature>
<feature type="region of interest" description="Disordered" evidence="11">
    <location>
        <begin position="916"/>
        <end position="942"/>
    </location>
</feature>
<dbReference type="Proteomes" id="UP001303760">
    <property type="component" value="Unassembled WGS sequence"/>
</dbReference>
<feature type="compositionally biased region" description="Low complexity" evidence="11">
    <location>
        <begin position="730"/>
        <end position="746"/>
    </location>
</feature>
<dbReference type="SMART" id="SM00151">
    <property type="entry name" value="SWIB"/>
    <property type="match status" value="1"/>
</dbReference>
<name>A0AAN7CBW3_9PEZI</name>
<evidence type="ECO:0000256" key="5">
    <source>
        <dbReference type="ARBA" id="ARBA00022741"/>
    </source>
</evidence>
<feature type="region of interest" description="Disordered" evidence="11">
    <location>
        <begin position="360"/>
        <end position="383"/>
    </location>
</feature>
<dbReference type="PANTHER" id="PTHR24356:SF163">
    <property type="entry name" value="3-PHOSPHOINOSITIDE-DEPENDENT PROTEIN KINASE 1-RELATED"/>
    <property type="match status" value="1"/>
</dbReference>
<comment type="catalytic activity">
    <reaction evidence="9">
        <text>L-seryl-[protein] + ATP = O-phospho-L-seryl-[protein] + ADP + H(+)</text>
        <dbReference type="Rhea" id="RHEA:17989"/>
        <dbReference type="Rhea" id="RHEA-COMP:9863"/>
        <dbReference type="Rhea" id="RHEA-COMP:11604"/>
        <dbReference type="ChEBI" id="CHEBI:15378"/>
        <dbReference type="ChEBI" id="CHEBI:29999"/>
        <dbReference type="ChEBI" id="CHEBI:30616"/>
        <dbReference type="ChEBI" id="CHEBI:83421"/>
        <dbReference type="ChEBI" id="CHEBI:456216"/>
        <dbReference type="EC" id="2.7.11.1"/>
    </reaction>
</comment>
<sequence>MDGDLSLSRALGGLRIANPDDSDSPNPSQEGATNADDDAPVRQPHTYDPAPQYGPYRPANESQPPSSAHLPGQSRTVEHDADGRPYAAPRNEVARSSVYGMRSDPRYDQPNASQIPSREPSRGHHAGRPHPVQQANGPNGMPPPRRSSKGVGGGYAPIPGIPQAPPGSYGPEAPMLASSEEWKDRGAAVSVRREVDAEGRTVIRSVKKGVRDFSFGKVLGEGSYSTVFLATDRQTLREYAVKVLDKKHIIKEKKIKYVNIEKDTLNRLTDHPGIVRLYYTFQDESSLYYVLDLCNGGELLGVLKKTGTFDVECTRFYGAQILDAVAYMHSRGVIHRDLKPENVLLDDQMHIKITDFGTAKLLPDPREPRPPEGLSGQSNSRGDERAASFVGTAEYVSPELLTDKAAGKPSDLWAFGCIIYQLLAGRPPFKAPTEYLTFQKIVGLDYEFPPGFPPAARDLVERCLVLDPARRLTVEHVKNHEFFDGQQFGKELWRMKAPRLRPYKLARFFGGSTTKKRQRLVMVTSSGRILLAPAGGEEKRAKQEISLLAPDCAWKTQIDAKGQTVFCVDANGVHYTFEEPKSSQSSDTKFSVDDWIESLERAKDLAISQNLVGSYSSDNGFGDMSSSMSSPASTMGGRANMPEGYSISDRSGRNQLSKSQASLEDTNVKRNRFSKRHLGFHDTMQPQYRGYAPQHVPPRAAGQHVPQRRGGIGPMMSASAGPHHSMPITQAQINQQHLQQQQANHLAKLRSRKPTDKSLPDGVEETLVGSDVAAAYKNLRDLERRLDATMTRKRLDIVDSLSRNAKVFTLYTALGTGSVNTVEDQFWQNNSLNVDTFDFTSSLESSYRVKIEGRLLDDEYDLETDEEASKAGQNAADDDKMETDTPSKNKPKSAPAKRPRLSHFFKALTVDFERPRSGRTGAETSVEWKKPDRTPAGAGNLPAMADFDEFTFKRNGDENMNITINLFRHEDPERFELSPELAEIIDMREATRQEAVMALWEYIKLMNLQEDEEKRNFRCDDLLRKIVPRDRETGYIPHLNDYLTPHLRPLPPIKLPYTIRVDEEFHKDPKPTIYDVRVAVDDPLRARLLPFIQNPQYAAMLKEVAVLDEQLATLVQAVAHSKAKHTFLASMARDPVGFVKAWLSSQKRDLEVIMGEATRGGGEDATGDEWRRGGRDSVWATPNARESVNVLLSKQPMRV</sequence>
<dbReference type="SMART" id="SM00220">
    <property type="entry name" value="S_TKc"/>
    <property type="match status" value="1"/>
</dbReference>
<dbReference type="AlphaFoldDB" id="A0AAN7CBW3"/>
<evidence type="ECO:0000256" key="4">
    <source>
        <dbReference type="ARBA" id="ARBA00022679"/>
    </source>
</evidence>
<dbReference type="Gene3D" id="1.10.510.10">
    <property type="entry name" value="Transferase(Phosphotransferase) domain 1"/>
    <property type="match status" value="1"/>
</dbReference>
<evidence type="ECO:0000256" key="2">
    <source>
        <dbReference type="ARBA" id="ARBA00012513"/>
    </source>
</evidence>
<reference evidence="14" key="1">
    <citation type="journal article" date="2023" name="Mol. Phylogenet. Evol.">
        <title>Genome-scale phylogeny and comparative genomics of the fungal order Sordariales.</title>
        <authorList>
            <person name="Hensen N."/>
            <person name="Bonometti L."/>
            <person name="Westerberg I."/>
            <person name="Brannstrom I.O."/>
            <person name="Guillou S."/>
            <person name="Cros-Aarteil S."/>
            <person name="Calhoun S."/>
            <person name="Haridas S."/>
            <person name="Kuo A."/>
            <person name="Mondo S."/>
            <person name="Pangilinan J."/>
            <person name="Riley R."/>
            <person name="LaButti K."/>
            <person name="Andreopoulos B."/>
            <person name="Lipzen A."/>
            <person name="Chen C."/>
            <person name="Yan M."/>
            <person name="Daum C."/>
            <person name="Ng V."/>
            <person name="Clum A."/>
            <person name="Steindorff A."/>
            <person name="Ohm R.A."/>
            <person name="Martin F."/>
            <person name="Silar P."/>
            <person name="Natvig D.O."/>
            <person name="Lalanne C."/>
            <person name="Gautier V."/>
            <person name="Ament-Velasquez S.L."/>
            <person name="Kruys A."/>
            <person name="Hutchinson M.I."/>
            <person name="Powell A.J."/>
            <person name="Barry K."/>
            <person name="Miller A.N."/>
            <person name="Grigoriev I.V."/>
            <person name="Debuchy R."/>
            <person name="Gladieux P."/>
            <person name="Hiltunen Thoren M."/>
            <person name="Johannesson H."/>
        </authorList>
    </citation>
    <scope>NUCLEOTIDE SEQUENCE</scope>
    <source>
        <strain evidence="14">CBS 532.94</strain>
    </source>
</reference>
<evidence type="ECO:0000256" key="11">
    <source>
        <dbReference type="SAM" id="MobiDB-lite"/>
    </source>
</evidence>
<evidence type="ECO:0000256" key="9">
    <source>
        <dbReference type="ARBA" id="ARBA00048679"/>
    </source>
</evidence>
<feature type="binding site" evidence="10">
    <location>
        <position position="242"/>
    </location>
    <ligand>
        <name>ATP</name>
        <dbReference type="ChEBI" id="CHEBI:30616"/>
    </ligand>
</feature>